<reference evidence="2 3" key="1">
    <citation type="submission" date="2015-12" db="EMBL/GenBank/DDBJ databases">
        <title>Draft genome sequence of Moniliophthora roreri, the causal agent of frosty pod rot of cacao.</title>
        <authorList>
            <person name="Aime M.C."/>
            <person name="Diaz-Valderrama J.R."/>
            <person name="Kijpornyongpan T."/>
            <person name="Phillips-Mora W."/>
        </authorList>
    </citation>
    <scope>NUCLEOTIDE SEQUENCE [LARGE SCALE GENOMIC DNA]</scope>
    <source>
        <strain evidence="2 3">MCA 2952</strain>
    </source>
</reference>
<gene>
    <name evidence="2" type="ORF">WG66_15957</name>
</gene>
<name>A0A0W0F574_MONRR</name>
<comment type="caution">
    <text evidence="2">The sequence shown here is derived from an EMBL/GenBank/DDBJ whole genome shotgun (WGS) entry which is preliminary data.</text>
</comment>
<dbReference type="AlphaFoldDB" id="A0A0W0F574"/>
<evidence type="ECO:0000256" key="1">
    <source>
        <dbReference type="SAM" id="MobiDB-lite"/>
    </source>
</evidence>
<proteinExistence type="predicted"/>
<dbReference type="Proteomes" id="UP000054988">
    <property type="component" value="Unassembled WGS sequence"/>
</dbReference>
<dbReference type="eggNOG" id="ENOG502RCCG">
    <property type="taxonomic scope" value="Eukaryota"/>
</dbReference>
<feature type="region of interest" description="Disordered" evidence="1">
    <location>
        <begin position="140"/>
        <end position="191"/>
    </location>
</feature>
<dbReference type="EMBL" id="LATX01002321">
    <property type="protein sequence ID" value="KTB31483.1"/>
    <property type="molecule type" value="Genomic_DNA"/>
</dbReference>
<accession>A0A0W0F574</accession>
<feature type="region of interest" description="Disordered" evidence="1">
    <location>
        <begin position="67"/>
        <end position="99"/>
    </location>
</feature>
<organism evidence="2 3">
    <name type="scientific">Moniliophthora roreri</name>
    <name type="common">Frosty pod rot fungus</name>
    <name type="synonym">Monilia roreri</name>
    <dbReference type="NCBI Taxonomy" id="221103"/>
    <lineage>
        <taxon>Eukaryota</taxon>
        <taxon>Fungi</taxon>
        <taxon>Dikarya</taxon>
        <taxon>Basidiomycota</taxon>
        <taxon>Agaricomycotina</taxon>
        <taxon>Agaricomycetes</taxon>
        <taxon>Agaricomycetidae</taxon>
        <taxon>Agaricales</taxon>
        <taxon>Marasmiineae</taxon>
        <taxon>Marasmiaceae</taxon>
        <taxon>Moniliophthora</taxon>
    </lineage>
</organism>
<evidence type="ECO:0000313" key="3">
    <source>
        <dbReference type="Proteomes" id="UP000054988"/>
    </source>
</evidence>
<protein>
    <submittedName>
        <fullName evidence="2">Uncharacterized protein</fullName>
    </submittedName>
</protein>
<evidence type="ECO:0000313" key="2">
    <source>
        <dbReference type="EMBL" id="KTB31483.1"/>
    </source>
</evidence>
<feature type="compositionally biased region" description="Basic and acidic residues" evidence="1">
    <location>
        <begin position="140"/>
        <end position="166"/>
    </location>
</feature>
<sequence>MPLPQTKSSEFARLFELFDQLASRRTRTHGSTSSALDDLRSVPIPDDLEPVFRNLITLIDARNRLDREKPASRGRRNTVSTTKALVDSDSENETTTEFPAGGKQYPFTFKMMLHKLYDLEEWGKKVQDVLEKSQNDFKSLADKEDVSDVGRKGEETVGHPRGESRVHLSPAVDAGPTTTKGRPRSHTVATTAPERRAKEIEGATKNRPFTQEDKKAAQANVRAVKKRCVGRRKSITGAGLGSKREWFYNAAVASSETYEGHGTPQKCGGRLGAPDGVEDRPVVARRRLLSVATDSPWCREFGDVMGARR</sequence>